<accession>A0A367L625</accession>
<gene>
    <name evidence="2" type="ORF">L249_3878</name>
</gene>
<evidence type="ECO:0000313" key="3">
    <source>
        <dbReference type="Proteomes" id="UP000253664"/>
    </source>
</evidence>
<dbReference type="OrthoDB" id="5425892at2759"/>
<sequence length="61" mass="7088">MTEPSTKTKPQEISPQDRTVEWKPRLDRTQSWNREDRKHSLHMPAIDAVKTGPGFSEKKQA</sequence>
<feature type="compositionally biased region" description="Basic and acidic residues" evidence="1">
    <location>
        <begin position="18"/>
        <end position="38"/>
    </location>
</feature>
<name>A0A367L625_9HYPO</name>
<dbReference type="Proteomes" id="UP000253664">
    <property type="component" value="Unassembled WGS sequence"/>
</dbReference>
<proteinExistence type="predicted"/>
<comment type="caution">
    <text evidence="2">The sequence shown here is derived from an EMBL/GenBank/DDBJ whole genome shotgun (WGS) entry which is preliminary data.</text>
</comment>
<evidence type="ECO:0000256" key="1">
    <source>
        <dbReference type="SAM" id="MobiDB-lite"/>
    </source>
</evidence>
<feature type="compositionally biased region" description="Polar residues" evidence="1">
    <location>
        <begin position="1"/>
        <end position="17"/>
    </location>
</feature>
<reference evidence="2 3" key="1">
    <citation type="journal article" date="2015" name="BMC Genomics">
        <title>Insights from the genome of Ophiocordyceps polyrhachis-furcata to pathogenicity and host specificity in insect fungi.</title>
        <authorList>
            <person name="Wichadakul D."/>
            <person name="Kobmoo N."/>
            <person name="Ingsriswang S."/>
            <person name="Tangphatsornruang S."/>
            <person name="Chantasingh D."/>
            <person name="Luangsa-ard J.J."/>
            <person name="Eurwilaichitr L."/>
        </authorList>
    </citation>
    <scope>NUCLEOTIDE SEQUENCE [LARGE SCALE GENOMIC DNA]</scope>
    <source>
        <strain evidence="2 3">BCC 54312</strain>
    </source>
</reference>
<keyword evidence="3" id="KW-1185">Reference proteome</keyword>
<protein>
    <submittedName>
        <fullName evidence="2">Uncharacterized protein</fullName>
    </submittedName>
</protein>
<evidence type="ECO:0000313" key="2">
    <source>
        <dbReference type="EMBL" id="RCI09885.1"/>
    </source>
</evidence>
<dbReference type="EMBL" id="LKCN02000014">
    <property type="protein sequence ID" value="RCI09885.1"/>
    <property type="molecule type" value="Genomic_DNA"/>
</dbReference>
<feature type="region of interest" description="Disordered" evidence="1">
    <location>
        <begin position="1"/>
        <end position="61"/>
    </location>
</feature>
<organism evidence="2 3">
    <name type="scientific">Ophiocordyceps polyrhachis-furcata BCC 54312</name>
    <dbReference type="NCBI Taxonomy" id="1330021"/>
    <lineage>
        <taxon>Eukaryota</taxon>
        <taxon>Fungi</taxon>
        <taxon>Dikarya</taxon>
        <taxon>Ascomycota</taxon>
        <taxon>Pezizomycotina</taxon>
        <taxon>Sordariomycetes</taxon>
        <taxon>Hypocreomycetidae</taxon>
        <taxon>Hypocreales</taxon>
        <taxon>Ophiocordycipitaceae</taxon>
        <taxon>Ophiocordyceps</taxon>
    </lineage>
</organism>
<dbReference type="AlphaFoldDB" id="A0A367L625"/>